<keyword evidence="2" id="KW-1185">Reference proteome</keyword>
<dbReference type="EMBL" id="AFBR01000083">
    <property type="protein sequence ID" value="EGG51423.1"/>
    <property type="molecule type" value="Genomic_DNA"/>
</dbReference>
<evidence type="ECO:0000313" key="2">
    <source>
        <dbReference type="Proteomes" id="UP000005546"/>
    </source>
</evidence>
<dbReference type="STRING" id="762982.HMPREF9442_02705"/>
<proteinExistence type="predicted"/>
<dbReference type="Proteomes" id="UP000005546">
    <property type="component" value="Unassembled WGS sequence"/>
</dbReference>
<name>F3QWX3_9BACT</name>
<protein>
    <submittedName>
        <fullName evidence="1">Uncharacterized protein</fullName>
    </submittedName>
</protein>
<accession>F3QWX3</accession>
<comment type="caution">
    <text evidence="1">The sequence shown here is derived from an EMBL/GenBank/DDBJ whole genome shotgun (WGS) entry which is preliminary data.</text>
</comment>
<reference evidence="1 2" key="1">
    <citation type="submission" date="2011-02" db="EMBL/GenBank/DDBJ databases">
        <authorList>
            <person name="Weinstock G."/>
            <person name="Sodergren E."/>
            <person name="Clifton S."/>
            <person name="Fulton L."/>
            <person name="Fulton B."/>
            <person name="Courtney L."/>
            <person name="Fronick C."/>
            <person name="Harrison M."/>
            <person name="Strong C."/>
            <person name="Farmer C."/>
            <person name="Delahaunty K."/>
            <person name="Markovic C."/>
            <person name="Hall O."/>
            <person name="Minx P."/>
            <person name="Tomlinson C."/>
            <person name="Mitreva M."/>
            <person name="Hou S."/>
            <person name="Chen J."/>
            <person name="Wollam A."/>
            <person name="Pepin K.H."/>
            <person name="Johnson M."/>
            <person name="Bhonagiri V."/>
            <person name="Zhang X."/>
            <person name="Suruliraj S."/>
            <person name="Warren W."/>
            <person name="Chinwalla A."/>
            <person name="Mardis E.R."/>
            <person name="Wilson R.K."/>
        </authorList>
    </citation>
    <scope>NUCLEOTIDE SEQUENCE [LARGE SCALE GENOMIC DNA]</scope>
    <source>
        <strain evidence="1 2">YIT 11841</strain>
    </source>
</reference>
<sequence length="41" mass="4849">MIGKSTECNKSKRKCYMVESVIFVFSLYLYREVVHVQLDFG</sequence>
<evidence type="ECO:0000313" key="1">
    <source>
        <dbReference type="EMBL" id="EGG51423.1"/>
    </source>
</evidence>
<dbReference type="HOGENOM" id="CLU_3274084_0_0_10"/>
<organism evidence="1 2">
    <name type="scientific">Paraprevotella xylaniphila YIT 11841</name>
    <dbReference type="NCBI Taxonomy" id="762982"/>
    <lineage>
        <taxon>Bacteria</taxon>
        <taxon>Pseudomonadati</taxon>
        <taxon>Bacteroidota</taxon>
        <taxon>Bacteroidia</taxon>
        <taxon>Bacteroidales</taxon>
        <taxon>Prevotellaceae</taxon>
        <taxon>Paraprevotella</taxon>
    </lineage>
</organism>
<gene>
    <name evidence="1" type="ORF">HMPREF9442_02705</name>
</gene>
<dbReference type="AlphaFoldDB" id="F3QWX3"/>